<keyword evidence="15" id="KW-1185">Reference proteome</keyword>
<keyword evidence="8" id="KW-0067">ATP-binding</keyword>
<dbReference type="EC" id="6.1.1.3" evidence="2 12"/>
<comment type="similarity">
    <text evidence="1">Belongs to the class-II aminoacyl-tRNA synthetase family.</text>
</comment>
<dbReference type="InterPro" id="IPR002320">
    <property type="entry name" value="Thr-tRNA-ligase_IIa"/>
</dbReference>
<dbReference type="GO" id="GO:0006435">
    <property type="term" value="P:threonyl-tRNA aminoacylation"/>
    <property type="evidence" value="ECO:0007669"/>
    <property type="project" value="UniProtKB-UniRule"/>
</dbReference>
<dbReference type="InterPro" id="IPR002314">
    <property type="entry name" value="aa-tRNA-synt_IIb"/>
</dbReference>
<evidence type="ECO:0000256" key="3">
    <source>
        <dbReference type="ARBA" id="ARBA00022490"/>
    </source>
</evidence>
<evidence type="ECO:0000256" key="6">
    <source>
        <dbReference type="ARBA" id="ARBA00022741"/>
    </source>
</evidence>
<dbReference type="Proteomes" id="UP000000238">
    <property type="component" value="Chromosome"/>
</dbReference>
<dbReference type="EMBL" id="CP000155">
    <property type="protein sequence ID" value="ABC29573.1"/>
    <property type="molecule type" value="Genomic_DNA"/>
</dbReference>
<evidence type="ECO:0000256" key="1">
    <source>
        <dbReference type="ARBA" id="ARBA00008226"/>
    </source>
</evidence>
<protein>
    <recommendedName>
        <fullName evidence="2 12">Threonine--tRNA ligase</fullName>
        <ecNumber evidence="2 12">6.1.1.3</ecNumber>
    </recommendedName>
</protein>
<dbReference type="GO" id="GO:0005737">
    <property type="term" value="C:cytoplasm"/>
    <property type="evidence" value="ECO:0007669"/>
    <property type="project" value="UniProtKB-UniRule"/>
</dbReference>
<keyword evidence="5" id="KW-0479">Metal-binding</keyword>
<keyword evidence="3" id="KW-0963">Cytoplasm</keyword>
<evidence type="ECO:0000256" key="5">
    <source>
        <dbReference type="ARBA" id="ARBA00022723"/>
    </source>
</evidence>
<dbReference type="GO" id="GO:0046872">
    <property type="term" value="F:metal ion binding"/>
    <property type="evidence" value="ECO:0007669"/>
    <property type="project" value="UniProtKB-KW"/>
</dbReference>
<keyword evidence="4 14" id="KW-0436">Ligase</keyword>
<gene>
    <name evidence="14" type="primary">thrS1</name>
    <name evidence="14" type="ordered locus">HCH_02794</name>
</gene>
<keyword evidence="10 14" id="KW-0030">Aminoacyl-tRNA synthetase</keyword>
<evidence type="ECO:0000256" key="10">
    <source>
        <dbReference type="ARBA" id="ARBA00023146"/>
    </source>
</evidence>
<dbReference type="Gene3D" id="3.30.930.10">
    <property type="entry name" value="Bira Bifunctional Protein, Domain 2"/>
    <property type="match status" value="1"/>
</dbReference>
<dbReference type="Pfam" id="PF00587">
    <property type="entry name" value="tRNA-synt_2b"/>
    <property type="match status" value="1"/>
</dbReference>
<dbReference type="InterPro" id="IPR004154">
    <property type="entry name" value="Anticodon-bd"/>
</dbReference>
<dbReference type="PANTHER" id="PTHR11451">
    <property type="entry name" value="THREONINE-TRNA LIGASE"/>
    <property type="match status" value="1"/>
</dbReference>
<evidence type="ECO:0000256" key="9">
    <source>
        <dbReference type="ARBA" id="ARBA00022917"/>
    </source>
</evidence>
<keyword evidence="6" id="KW-0547">Nucleotide-binding</keyword>
<dbReference type="InterPro" id="IPR045864">
    <property type="entry name" value="aa-tRNA-synth_II/BPL/LPL"/>
</dbReference>
<accession>Q2SIF1</accession>
<evidence type="ECO:0000256" key="7">
    <source>
        <dbReference type="ARBA" id="ARBA00022833"/>
    </source>
</evidence>
<evidence type="ECO:0000256" key="8">
    <source>
        <dbReference type="ARBA" id="ARBA00022840"/>
    </source>
</evidence>
<dbReference type="SUPFAM" id="SSF55681">
    <property type="entry name" value="Class II aaRS and biotin synthetases"/>
    <property type="match status" value="1"/>
</dbReference>
<evidence type="ECO:0000313" key="14">
    <source>
        <dbReference type="EMBL" id="ABC29573.1"/>
    </source>
</evidence>
<evidence type="ECO:0000259" key="13">
    <source>
        <dbReference type="PROSITE" id="PS50862"/>
    </source>
</evidence>
<feature type="domain" description="Aminoacyl-transfer RNA synthetases class-II family profile" evidence="13">
    <location>
        <begin position="22"/>
        <end position="297"/>
    </location>
</feature>
<dbReference type="OrthoDB" id="9802304at2"/>
<dbReference type="InterPro" id="IPR036621">
    <property type="entry name" value="Anticodon-bd_dom_sf"/>
</dbReference>
<evidence type="ECO:0000256" key="12">
    <source>
        <dbReference type="NCBIfam" id="TIGR00418"/>
    </source>
</evidence>
<dbReference type="Pfam" id="PF03129">
    <property type="entry name" value="HGTP_anticodon"/>
    <property type="match status" value="1"/>
</dbReference>
<dbReference type="CDD" id="cd00771">
    <property type="entry name" value="ThrRS_core"/>
    <property type="match status" value="1"/>
</dbReference>
<dbReference type="GO" id="GO:0005524">
    <property type="term" value="F:ATP binding"/>
    <property type="evidence" value="ECO:0007669"/>
    <property type="project" value="UniProtKB-KW"/>
</dbReference>
<dbReference type="NCBIfam" id="TIGR00418">
    <property type="entry name" value="thrS"/>
    <property type="match status" value="1"/>
</dbReference>
<dbReference type="AlphaFoldDB" id="Q2SIF1"/>
<organism evidence="14 15">
    <name type="scientific">Hahella chejuensis (strain KCTC 2396)</name>
    <dbReference type="NCBI Taxonomy" id="349521"/>
    <lineage>
        <taxon>Bacteria</taxon>
        <taxon>Pseudomonadati</taxon>
        <taxon>Pseudomonadota</taxon>
        <taxon>Gammaproteobacteria</taxon>
        <taxon>Oceanospirillales</taxon>
        <taxon>Hahellaceae</taxon>
        <taxon>Hahella</taxon>
    </lineage>
</organism>
<dbReference type="InterPro" id="IPR006195">
    <property type="entry name" value="aa-tRNA-synth_II"/>
</dbReference>
<dbReference type="PROSITE" id="PS50862">
    <property type="entry name" value="AA_TRNA_LIGASE_II"/>
    <property type="match status" value="1"/>
</dbReference>
<evidence type="ECO:0000256" key="4">
    <source>
        <dbReference type="ARBA" id="ARBA00022598"/>
    </source>
</evidence>
<dbReference type="InterPro" id="IPR033728">
    <property type="entry name" value="ThrRS_core"/>
</dbReference>
<keyword evidence="7" id="KW-0862">Zinc</keyword>
<reference evidence="14 15" key="1">
    <citation type="journal article" date="2005" name="Nucleic Acids Res.">
        <title>Genomic blueprint of Hahella chejuensis, a marine microbe producing an algicidal agent.</title>
        <authorList>
            <person name="Jeong H."/>
            <person name="Yim J.H."/>
            <person name="Lee C."/>
            <person name="Choi S.-H."/>
            <person name="Park Y.K."/>
            <person name="Yoon S.H."/>
            <person name="Hur C.-G."/>
            <person name="Kang H.-Y."/>
            <person name="Kim D."/>
            <person name="Lee H.H."/>
            <person name="Park K.H."/>
            <person name="Park S.-H."/>
            <person name="Park H.-S."/>
            <person name="Lee H.K."/>
            <person name="Oh T.K."/>
            <person name="Kim J.F."/>
        </authorList>
    </citation>
    <scope>NUCLEOTIDE SEQUENCE [LARGE SCALE GENOMIC DNA]</scope>
    <source>
        <strain evidence="14 15">KCTC 2396</strain>
    </source>
</reference>
<dbReference type="GO" id="GO:0004829">
    <property type="term" value="F:threonine-tRNA ligase activity"/>
    <property type="evidence" value="ECO:0007669"/>
    <property type="project" value="UniProtKB-UniRule"/>
</dbReference>
<comment type="catalytic activity">
    <reaction evidence="11">
        <text>tRNA(Thr) + L-threonine + ATP = L-threonyl-tRNA(Thr) + AMP + diphosphate + H(+)</text>
        <dbReference type="Rhea" id="RHEA:24624"/>
        <dbReference type="Rhea" id="RHEA-COMP:9670"/>
        <dbReference type="Rhea" id="RHEA-COMP:9704"/>
        <dbReference type="ChEBI" id="CHEBI:15378"/>
        <dbReference type="ChEBI" id="CHEBI:30616"/>
        <dbReference type="ChEBI" id="CHEBI:33019"/>
        <dbReference type="ChEBI" id="CHEBI:57926"/>
        <dbReference type="ChEBI" id="CHEBI:78442"/>
        <dbReference type="ChEBI" id="CHEBI:78534"/>
        <dbReference type="ChEBI" id="CHEBI:456215"/>
        <dbReference type="EC" id="6.1.1.3"/>
    </reaction>
</comment>
<dbReference type="PANTHER" id="PTHR11451:SF44">
    <property type="entry name" value="THREONINE--TRNA LIGASE, CHLOROPLASTIC_MITOCHONDRIAL 2"/>
    <property type="match status" value="1"/>
</dbReference>
<dbReference type="SUPFAM" id="SSF52954">
    <property type="entry name" value="Class II aaRS ABD-related"/>
    <property type="match status" value="1"/>
</dbReference>
<dbReference type="Gene3D" id="3.40.50.800">
    <property type="entry name" value="Anticodon-binding domain"/>
    <property type="match status" value="1"/>
</dbReference>
<dbReference type="FunFam" id="3.30.930.10:FF:000002">
    <property type="entry name" value="Threonine--tRNA ligase"/>
    <property type="match status" value="1"/>
</dbReference>
<name>Q2SIF1_HAHCH</name>
<keyword evidence="9" id="KW-0648">Protein biosynthesis</keyword>
<dbReference type="STRING" id="349521.HCH_02794"/>
<dbReference type="PRINTS" id="PR01047">
    <property type="entry name" value="TRNASYNTHTHR"/>
</dbReference>
<evidence type="ECO:0000256" key="11">
    <source>
        <dbReference type="ARBA" id="ARBA00049515"/>
    </source>
</evidence>
<proteinExistence type="inferred from homology"/>
<evidence type="ECO:0000256" key="2">
    <source>
        <dbReference type="ARBA" id="ARBA00013163"/>
    </source>
</evidence>
<dbReference type="KEGG" id="hch:HCH_02794"/>
<dbReference type="eggNOG" id="COG0441">
    <property type="taxonomic scope" value="Bacteria"/>
</dbReference>
<dbReference type="HOGENOM" id="CLU_008554_2_1_6"/>
<evidence type="ECO:0000313" key="15">
    <source>
        <dbReference type="Proteomes" id="UP000000238"/>
    </source>
</evidence>
<sequence length="415" mass="47216">MKNHRDIAEELDLFHSEAQGPGMAFWHPRGWRMFRTVKNHIRAAYEAESFQEVATPQFLKRELWETSGHWEKYADDMFVGAGFGEEPEYALKPMSCPAHILLYKRGVRSYKSLPLRLFEFGLVHRNERSGALNGLMRLRQFTQDDAHVFCRWDQVSQEIQAFLRRAERVYADYGYGRPQVFISTRPQRDYFGAPEDWERAELMLAEACAAASAEFVRQEGEGAFYGPKIELALKDGQGRQWQMGTIQLDFNMPERFDLHYIDAAGERRRPVILHQAVYGSIERWIGVLLETYQAALPAWVHPQPVVLASVGQDAVAYCESVGELLRRHGVPVEMDLANDSLAKKMKVLRRYKTPLVLIAGAQEMANDSIVVRRRGGEQALASRDELVAIVREALSVADCGDVSVSESTIEAAYAE</sequence>